<accession>A0A1W9KTQ3</accession>
<evidence type="ECO:0000313" key="1">
    <source>
        <dbReference type="EMBL" id="OQW87823.1"/>
    </source>
</evidence>
<reference evidence="1 2" key="1">
    <citation type="submission" date="2017-01" db="EMBL/GenBank/DDBJ databases">
        <title>Novel large sulfur bacteria in the metagenomes of groundwater-fed chemosynthetic microbial mats in the Lake Huron basin.</title>
        <authorList>
            <person name="Sharrar A.M."/>
            <person name="Flood B.E."/>
            <person name="Bailey J.V."/>
            <person name="Jones D.S."/>
            <person name="Biddanda B."/>
            <person name="Ruberg S.A."/>
            <person name="Marcus D.N."/>
            <person name="Dick G.J."/>
        </authorList>
    </citation>
    <scope>NUCLEOTIDE SEQUENCE [LARGE SCALE GENOMIC DNA]</scope>
    <source>
        <strain evidence="1">A7</strain>
    </source>
</reference>
<evidence type="ECO:0000313" key="2">
    <source>
        <dbReference type="Proteomes" id="UP000192505"/>
    </source>
</evidence>
<organism evidence="1 2">
    <name type="scientific">Rhodoferax ferrireducens</name>
    <dbReference type="NCBI Taxonomy" id="192843"/>
    <lineage>
        <taxon>Bacteria</taxon>
        <taxon>Pseudomonadati</taxon>
        <taxon>Pseudomonadota</taxon>
        <taxon>Betaproteobacteria</taxon>
        <taxon>Burkholderiales</taxon>
        <taxon>Comamonadaceae</taxon>
        <taxon>Rhodoferax</taxon>
    </lineage>
</organism>
<gene>
    <name evidence="1" type="ORF">BWK72_10935</name>
</gene>
<name>A0A1W9KTQ3_9BURK</name>
<proteinExistence type="predicted"/>
<dbReference type="Gene3D" id="1.10.3210.10">
    <property type="entry name" value="Hypothetical protein af1432"/>
    <property type="match status" value="1"/>
</dbReference>
<dbReference type="AlphaFoldDB" id="A0A1W9KTQ3"/>
<sequence>MNLVPVNVDAILVGQALPCALRDQGGVLLASKGFLVTSRQDLEAMVGRRSQIYIDFDQSDNFRRGYVNRLNNLVMEEKPLGQIAEVQVSPYDANRNKGVELDNDAPDWLNLQTLAHTMLRDSQSDSFLPRLERLQAELDRQILSNPDGTLFALIHLAGSEVRQYSATHAMLVNVMCCLAARDVLKWPGADLRALSSAALTMNISMTELQDRLAIQKEAPTPAQLQRIQTHAPRSVDLLQQMGVSDALWLEAVLNHSAKTPGPLAGRSDGQRLARLIQRADMFAARLSPRASRTPETPGAAMQSCYFDENRQIDEAGAALIKAVGIYSPGTYVKLTSLEIAVVIKRGLNTTMPKVAVLVNRQGMPTGEPILRDTSQADYRITASVPFREVRVSHSLERLMALTRQVPADRPW</sequence>
<dbReference type="EMBL" id="MTEI01000006">
    <property type="protein sequence ID" value="OQW87823.1"/>
    <property type="molecule type" value="Genomic_DNA"/>
</dbReference>
<protein>
    <recommendedName>
        <fullName evidence="3">Phosphohydrolase</fullName>
    </recommendedName>
</protein>
<dbReference type="SUPFAM" id="SSF109604">
    <property type="entry name" value="HD-domain/PDEase-like"/>
    <property type="match status" value="1"/>
</dbReference>
<comment type="caution">
    <text evidence="1">The sequence shown here is derived from an EMBL/GenBank/DDBJ whole genome shotgun (WGS) entry which is preliminary data.</text>
</comment>
<dbReference type="Proteomes" id="UP000192505">
    <property type="component" value="Unassembled WGS sequence"/>
</dbReference>
<evidence type="ECO:0008006" key="3">
    <source>
        <dbReference type="Google" id="ProtNLM"/>
    </source>
</evidence>